<evidence type="ECO:0000256" key="1">
    <source>
        <dbReference type="ARBA" id="ARBA00004123"/>
    </source>
</evidence>
<evidence type="ECO:0000256" key="3">
    <source>
        <dbReference type="ARBA" id="ARBA00022694"/>
    </source>
</evidence>
<dbReference type="InterPro" id="IPR002738">
    <property type="entry name" value="RNase_P_p30"/>
</dbReference>
<proteinExistence type="evidence at transcript level"/>
<dbReference type="PANTHER" id="PTHR13031:SF0">
    <property type="entry name" value="RIBONUCLEASE P PROTEIN SUBUNIT P30"/>
    <property type="match status" value="1"/>
</dbReference>
<dbReference type="Gene3D" id="3.20.20.140">
    <property type="entry name" value="Metal-dependent hydrolases"/>
    <property type="match status" value="1"/>
</dbReference>
<evidence type="ECO:0000313" key="5">
    <source>
        <dbReference type="EMBL" id="JAB78554.1"/>
    </source>
</evidence>
<name>V5HLK5_IXORI</name>
<dbReference type="SUPFAM" id="SSF89550">
    <property type="entry name" value="PHP domain-like"/>
    <property type="match status" value="1"/>
</dbReference>
<reference evidence="5" key="1">
    <citation type="journal article" date="2015" name="Sci. Rep.">
        <title>Tissue- and time-dependent transcription in Ixodes ricinus salivary glands and midguts when blood feeding on the vertebrate host.</title>
        <authorList>
            <person name="Kotsyfakis M."/>
            <person name="Schwarz A."/>
            <person name="Erhart J."/>
            <person name="Ribeiro J.M."/>
        </authorList>
    </citation>
    <scope>NUCLEOTIDE SEQUENCE</scope>
    <source>
        <tissue evidence="5">Salivary gland and midgut</tissue>
    </source>
</reference>
<feature type="region of interest" description="Disordered" evidence="4">
    <location>
        <begin position="266"/>
        <end position="285"/>
    </location>
</feature>
<sequence>MDLNILVQRESEKLDKATVIGKIRAAFKLGYDVVALNVVVGSQELGTKNKIPEPPCYSLGPEDLSTSRGRKLRILTRLTAVLSESAQSHRLFQSPIAKKYDIIAVTPTQERMFQQLCNQGDLDILSLPLDAKLPFIVKRAQYGAAIGRGVMFEVQYAPCLRDQAPLRNTLANCQNLLHAGQGKGIVITSGSWLAQELRGPNDAANVGFLFGLSECTARDAVYGNCKSVIVHAETRSKVNRAVIFSQPIDEVSARDRWLLESCKLPESQDSVLSEPPRKKKKCKAT</sequence>
<keyword evidence="3" id="KW-0819">tRNA processing</keyword>
<dbReference type="GO" id="GO:0005655">
    <property type="term" value="C:nucleolar ribonuclease P complex"/>
    <property type="evidence" value="ECO:0007669"/>
    <property type="project" value="TreeGrafter"/>
</dbReference>
<organism evidence="5">
    <name type="scientific">Ixodes ricinus</name>
    <name type="common">Common tick</name>
    <name type="synonym">Acarus ricinus</name>
    <dbReference type="NCBI Taxonomy" id="34613"/>
    <lineage>
        <taxon>Eukaryota</taxon>
        <taxon>Metazoa</taxon>
        <taxon>Ecdysozoa</taxon>
        <taxon>Arthropoda</taxon>
        <taxon>Chelicerata</taxon>
        <taxon>Arachnida</taxon>
        <taxon>Acari</taxon>
        <taxon>Parasitiformes</taxon>
        <taxon>Ixodida</taxon>
        <taxon>Ixodoidea</taxon>
        <taxon>Ixodidae</taxon>
        <taxon>Ixodinae</taxon>
        <taxon>Ixodes</taxon>
    </lineage>
</organism>
<dbReference type="Pfam" id="PF01876">
    <property type="entry name" value="RNase_P_p30"/>
    <property type="match status" value="1"/>
</dbReference>
<dbReference type="EMBL" id="GANP01005914">
    <property type="protein sequence ID" value="JAB78554.1"/>
    <property type="molecule type" value="mRNA"/>
</dbReference>
<dbReference type="GO" id="GO:0008033">
    <property type="term" value="P:tRNA processing"/>
    <property type="evidence" value="ECO:0007669"/>
    <property type="project" value="UniProtKB-KW"/>
</dbReference>
<comment type="subcellular location">
    <subcellularLocation>
        <location evidence="1">Nucleus</location>
    </subcellularLocation>
</comment>
<evidence type="ECO:0000256" key="4">
    <source>
        <dbReference type="SAM" id="MobiDB-lite"/>
    </source>
</evidence>
<dbReference type="AlphaFoldDB" id="V5HLK5"/>
<evidence type="ECO:0000256" key="2">
    <source>
        <dbReference type="ARBA" id="ARBA00007331"/>
    </source>
</evidence>
<protein>
    <submittedName>
        <fullName evidence="5">Putative trna processing</fullName>
    </submittedName>
</protein>
<comment type="similarity">
    <text evidence="2">Belongs to the eukaryotic/archaeal RNase P protein component 3 family.</text>
</comment>
<dbReference type="PANTHER" id="PTHR13031">
    <property type="entry name" value="RIBONUCLEASE P SUBUNIT P30"/>
    <property type="match status" value="1"/>
</dbReference>
<dbReference type="InterPro" id="IPR016195">
    <property type="entry name" value="Pol/histidinol_Pase-like"/>
</dbReference>
<dbReference type="GO" id="GO:0003723">
    <property type="term" value="F:RNA binding"/>
    <property type="evidence" value="ECO:0007669"/>
    <property type="project" value="TreeGrafter"/>
</dbReference>
<accession>V5HLK5</accession>